<reference evidence="2 3" key="1">
    <citation type="submission" date="2018-09" db="EMBL/GenBank/DDBJ databases">
        <title>Sphingomonas peninsula sp. nov., isolated from fildes peninsula, Antarctic soil.</title>
        <authorList>
            <person name="Yingchao G."/>
        </authorList>
    </citation>
    <scope>NUCLEOTIDE SEQUENCE [LARGE SCALE GENOMIC DNA]</scope>
    <source>
        <strain evidence="2 3">YZ-8</strain>
        <plasmid evidence="2 3">unnamed1</plasmid>
    </source>
</reference>
<protein>
    <recommendedName>
        <fullName evidence="1">EthD domain-containing protein</fullName>
    </recommendedName>
</protein>
<dbReference type="GO" id="GO:0016491">
    <property type="term" value="F:oxidoreductase activity"/>
    <property type="evidence" value="ECO:0007669"/>
    <property type="project" value="InterPro"/>
</dbReference>
<dbReference type="Gene3D" id="3.30.70.100">
    <property type="match status" value="1"/>
</dbReference>
<evidence type="ECO:0000313" key="3">
    <source>
        <dbReference type="Proteomes" id="UP000276254"/>
    </source>
</evidence>
<sequence length="151" mass="17401">MRRDVMIKVIWLLKRKPGMSKEAFREHYESSHVMLAHQYVGHLLEGYHRNYPVEGWLAPSSKREDGVVEPFEYEYDCITEMRIKDEAAADEMLQIFNDPVIGKIFVDDEHRFLDRKKVVMLTCDEVNNGTGTGPLAPSKEELAARAPVLAH</sequence>
<feature type="domain" description="EthD" evidence="1">
    <location>
        <begin position="16"/>
        <end position="115"/>
    </location>
</feature>
<dbReference type="InterPro" id="IPR011008">
    <property type="entry name" value="Dimeric_a/b-barrel"/>
</dbReference>
<dbReference type="OrthoDB" id="7571420at2"/>
<dbReference type="Pfam" id="PF07110">
    <property type="entry name" value="EthD"/>
    <property type="match status" value="1"/>
</dbReference>
<dbReference type="SUPFAM" id="SSF54909">
    <property type="entry name" value="Dimeric alpha+beta barrel"/>
    <property type="match status" value="1"/>
</dbReference>
<keyword evidence="2" id="KW-0614">Plasmid</keyword>
<proteinExistence type="predicted"/>
<dbReference type="EMBL" id="CP032828">
    <property type="protein sequence ID" value="AYJ85143.1"/>
    <property type="molecule type" value="Genomic_DNA"/>
</dbReference>
<dbReference type="Proteomes" id="UP000276254">
    <property type="component" value="Plasmid unnamed1"/>
</dbReference>
<name>A0A494TDL2_SPHPE</name>
<evidence type="ECO:0000313" key="2">
    <source>
        <dbReference type="EMBL" id="AYJ85143.1"/>
    </source>
</evidence>
<evidence type="ECO:0000259" key="1">
    <source>
        <dbReference type="Pfam" id="PF07110"/>
    </source>
</evidence>
<gene>
    <name evidence="2" type="ORF">D3Y57_03685</name>
</gene>
<keyword evidence="3" id="KW-1185">Reference proteome</keyword>
<accession>A0A494TDL2</accession>
<organism evidence="2 3">
    <name type="scientific">Sphingomonas paeninsulae</name>
    <dbReference type="NCBI Taxonomy" id="2319844"/>
    <lineage>
        <taxon>Bacteria</taxon>
        <taxon>Pseudomonadati</taxon>
        <taxon>Pseudomonadota</taxon>
        <taxon>Alphaproteobacteria</taxon>
        <taxon>Sphingomonadales</taxon>
        <taxon>Sphingomonadaceae</taxon>
        <taxon>Sphingomonas</taxon>
    </lineage>
</organism>
<dbReference type="AlphaFoldDB" id="A0A494TDL2"/>
<geneLocation type="plasmid" evidence="2">
    <name>unnamed1</name>
</geneLocation>
<dbReference type="InterPro" id="IPR009799">
    <property type="entry name" value="EthD_dom"/>
</dbReference>
<dbReference type="KEGG" id="spha:D3Y57_03685"/>